<accession>A0A7X3CPS0</accession>
<dbReference type="PANTHER" id="PTHR38459">
    <property type="entry name" value="PROPHAGE BACTOPRENOL-LINKED GLUCOSE TRANSLOCASE HOMOLOG"/>
    <property type="match status" value="1"/>
</dbReference>
<dbReference type="GO" id="GO:0000271">
    <property type="term" value="P:polysaccharide biosynthetic process"/>
    <property type="evidence" value="ECO:0007669"/>
    <property type="project" value="InterPro"/>
</dbReference>
<feature type="transmembrane region" description="Helical" evidence="6">
    <location>
        <begin position="109"/>
        <end position="128"/>
    </location>
</feature>
<evidence type="ECO:0000256" key="6">
    <source>
        <dbReference type="SAM" id="Phobius"/>
    </source>
</evidence>
<dbReference type="OrthoDB" id="9812049at2"/>
<evidence type="ECO:0000259" key="7">
    <source>
        <dbReference type="Pfam" id="PF04138"/>
    </source>
</evidence>
<protein>
    <submittedName>
        <fullName evidence="8">GtrA family protein</fullName>
    </submittedName>
</protein>
<keyword evidence="5 6" id="KW-0472">Membrane</keyword>
<evidence type="ECO:0000256" key="4">
    <source>
        <dbReference type="ARBA" id="ARBA00022989"/>
    </source>
</evidence>
<comment type="caution">
    <text evidence="8">The sequence shown here is derived from an EMBL/GenBank/DDBJ whole genome shotgun (WGS) entry which is preliminary data.</text>
</comment>
<keyword evidence="3 6" id="KW-0812">Transmembrane</keyword>
<evidence type="ECO:0000256" key="3">
    <source>
        <dbReference type="ARBA" id="ARBA00022692"/>
    </source>
</evidence>
<dbReference type="GO" id="GO:0005886">
    <property type="term" value="C:plasma membrane"/>
    <property type="evidence" value="ECO:0007669"/>
    <property type="project" value="TreeGrafter"/>
</dbReference>
<proteinExistence type="inferred from homology"/>
<comment type="similarity">
    <text evidence="2">Belongs to the GtrA family.</text>
</comment>
<dbReference type="EMBL" id="WNZW01000010">
    <property type="protein sequence ID" value="MUG47204.1"/>
    <property type="molecule type" value="Genomic_DNA"/>
</dbReference>
<evidence type="ECO:0000256" key="1">
    <source>
        <dbReference type="ARBA" id="ARBA00004141"/>
    </source>
</evidence>
<dbReference type="AlphaFoldDB" id="A0A7X3CPS0"/>
<reference evidence="8 9" key="1">
    <citation type="submission" date="2019-11" db="EMBL/GenBank/DDBJ databases">
        <title>Draft genome sequences of five Paenibacillus species of dairy origin.</title>
        <authorList>
            <person name="Olajide A.M."/>
            <person name="Chen S."/>
            <person name="Lapointe G."/>
        </authorList>
    </citation>
    <scope>NUCLEOTIDE SEQUENCE [LARGE SCALE GENOMIC DNA]</scope>
    <source>
        <strain evidence="8 9">12CR55</strain>
    </source>
</reference>
<evidence type="ECO:0000256" key="5">
    <source>
        <dbReference type="ARBA" id="ARBA00023136"/>
    </source>
</evidence>
<dbReference type="InterPro" id="IPR007267">
    <property type="entry name" value="GtrA_DPMS_TM"/>
</dbReference>
<dbReference type="InterPro" id="IPR051401">
    <property type="entry name" value="GtrA_CellWall_Glycosyl"/>
</dbReference>
<evidence type="ECO:0000256" key="2">
    <source>
        <dbReference type="ARBA" id="ARBA00009399"/>
    </source>
</evidence>
<feature type="domain" description="GtrA/DPMS transmembrane" evidence="7">
    <location>
        <begin position="20"/>
        <end position="134"/>
    </location>
</feature>
<feature type="transmembrane region" description="Helical" evidence="6">
    <location>
        <begin position="21"/>
        <end position="43"/>
    </location>
</feature>
<evidence type="ECO:0000313" key="8">
    <source>
        <dbReference type="EMBL" id="MUG47204.1"/>
    </source>
</evidence>
<dbReference type="Proteomes" id="UP000447876">
    <property type="component" value="Unassembled WGS sequence"/>
</dbReference>
<organism evidence="8 9">
    <name type="scientific">Paenibacillus woosongensis</name>
    <dbReference type="NCBI Taxonomy" id="307580"/>
    <lineage>
        <taxon>Bacteria</taxon>
        <taxon>Bacillati</taxon>
        <taxon>Bacillota</taxon>
        <taxon>Bacilli</taxon>
        <taxon>Bacillales</taxon>
        <taxon>Paenibacillaceae</taxon>
        <taxon>Paenibacillus</taxon>
    </lineage>
</organism>
<sequence>MKKKLINIIKKYPIIINFIQYGIVGVIGTIIHTSVLTICVELFSIRPLISTVIGFLFSLITSYILNSFWTFKSASMQKGSFLKYFITCLLGLIINMVIMYIVVDIANKSYLFAQFIAVVIVPIFNFTLSKYWVFNSIKVNSL</sequence>
<dbReference type="Pfam" id="PF04138">
    <property type="entry name" value="GtrA_DPMS_TM"/>
    <property type="match status" value="1"/>
</dbReference>
<feature type="transmembrane region" description="Helical" evidence="6">
    <location>
        <begin position="49"/>
        <end position="69"/>
    </location>
</feature>
<comment type="subcellular location">
    <subcellularLocation>
        <location evidence="1">Membrane</location>
        <topology evidence="1">Multi-pass membrane protein</topology>
    </subcellularLocation>
</comment>
<keyword evidence="4 6" id="KW-1133">Transmembrane helix</keyword>
<feature type="transmembrane region" description="Helical" evidence="6">
    <location>
        <begin position="81"/>
        <end position="103"/>
    </location>
</feature>
<evidence type="ECO:0000313" key="9">
    <source>
        <dbReference type="Proteomes" id="UP000447876"/>
    </source>
</evidence>
<dbReference type="PANTHER" id="PTHR38459:SF1">
    <property type="entry name" value="PROPHAGE BACTOPRENOL-LINKED GLUCOSE TRANSLOCASE HOMOLOG"/>
    <property type="match status" value="1"/>
</dbReference>
<gene>
    <name evidence="8" type="ORF">GNP95_19750</name>
</gene>
<dbReference type="RefSeq" id="WP_155612580.1">
    <property type="nucleotide sequence ID" value="NZ_WNZW01000010.1"/>
</dbReference>
<name>A0A7X3CPS0_9BACL</name>